<gene>
    <name evidence="2" type="ORF">K460DRAFT_400247</name>
</gene>
<reference evidence="2" key="1">
    <citation type="submission" date="2020-01" db="EMBL/GenBank/DDBJ databases">
        <authorList>
            <consortium name="DOE Joint Genome Institute"/>
            <person name="Haridas S."/>
            <person name="Albert R."/>
            <person name="Binder M."/>
            <person name="Bloem J."/>
            <person name="Labutti K."/>
            <person name="Salamov A."/>
            <person name="Andreopoulos B."/>
            <person name="Baker S.E."/>
            <person name="Barry K."/>
            <person name="Bills G."/>
            <person name="Bluhm B.H."/>
            <person name="Cannon C."/>
            <person name="Castanera R."/>
            <person name="Culley D.E."/>
            <person name="Daum C."/>
            <person name="Ezra D."/>
            <person name="Gonzalez J.B."/>
            <person name="Henrissat B."/>
            <person name="Kuo A."/>
            <person name="Liang C."/>
            <person name="Lipzen A."/>
            <person name="Lutzoni F."/>
            <person name="Magnuson J."/>
            <person name="Mondo S."/>
            <person name="Nolan M."/>
            <person name="Ohm R."/>
            <person name="Pangilinan J."/>
            <person name="Park H.-J."/>
            <person name="Ramirez L."/>
            <person name="Alfaro M."/>
            <person name="Sun H."/>
            <person name="Tritt A."/>
            <person name="Yoshinaga Y."/>
            <person name="Zwiers L.-H."/>
            <person name="Turgeon B.G."/>
            <person name="Goodwin S.B."/>
            <person name="Spatafora J.W."/>
            <person name="Crous P.W."/>
            <person name="Grigoriev I.V."/>
        </authorList>
    </citation>
    <scope>NUCLEOTIDE SEQUENCE</scope>
    <source>
        <strain evidence="2">CBS 394.84</strain>
    </source>
</reference>
<dbReference type="AlphaFoldDB" id="A0A9P4GRS5"/>
<keyword evidence="3" id="KW-1185">Reference proteome</keyword>
<feature type="compositionally biased region" description="Basic and acidic residues" evidence="1">
    <location>
        <begin position="113"/>
        <end position="130"/>
    </location>
</feature>
<organism evidence="2 3">
    <name type="scientific">Cucurbitaria berberidis CBS 394.84</name>
    <dbReference type="NCBI Taxonomy" id="1168544"/>
    <lineage>
        <taxon>Eukaryota</taxon>
        <taxon>Fungi</taxon>
        <taxon>Dikarya</taxon>
        <taxon>Ascomycota</taxon>
        <taxon>Pezizomycotina</taxon>
        <taxon>Dothideomycetes</taxon>
        <taxon>Pleosporomycetidae</taxon>
        <taxon>Pleosporales</taxon>
        <taxon>Pleosporineae</taxon>
        <taxon>Cucurbitariaceae</taxon>
        <taxon>Cucurbitaria</taxon>
    </lineage>
</organism>
<comment type="caution">
    <text evidence="2">The sequence shown here is derived from an EMBL/GenBank/DDBJ whole genome shotgun (WGS) entry which is preliminary data.</text>
</comment>
<feature type="region of interest" description="Disordered" evidence="1">
    <location>
        <begin position="112"/>
        <end position="131"/>
    </location>
</feature>
<evidence type="ECO:0000256" key="1">
    <source>
        <dbReference type="SAM" id="MobiDB-lite"/>
    </source>
</evidence>
<dbReference type="GeneID" id="63853557"/>
<name>A0A9P4GRS5_9PLEO</name>
<proteinExistence type="predicted"/>
<dbReference type="RefSeq" id="XP_040792728.1">
    <property type="nucleotide sequence ID" value="XM_040936307.1"/>
</dbReference>
<dbReference type="EMBL" id="ML976614">
    <property type="protein sequence ID" value="KAF1850165.1"/>
    <property type="molecule type" value="Genomic_DNA"/>
</dbReference>
<protein>
    <submittedName>
        <fullName evidence="2">Uncharacterized protein</fullName>
    </submittedName>
</protein>
<evidence type="ECO:0000313" key="2">
    <source>
        <dbReference type="EMBL" id="KAF1850165.1"/>
    </source>
</evidence>
<dbReference type="Proteomes" id="UP000800039">
    <property type="component" value="Unassembled WGS sequence"/>
</dbReference>
<evidence type="ECO:0000313" key="3">
    <source>
        <dbReference type="Proteomes" id="UP000800039"/>
    </source>
</evidence>
<accession>A0A9P4GRS5</accession>
<sequence length="184" mass="20047">MPVISSDFSPEWGMVVLGRTSMFVPRYRQGEIYASSKPPFFSTDVGAGEDVCVEVGDEATMGLWLEICRVESSDEVWLGIETTGVDEIVDVLPTTEDRLKVEDEDTLADEDVRDSRLDDIPKESPDEVARSDSLVVDMDGDAWTEESGVGAIGDGVDEVDVSDEDSIGVELMIDEANEDAVDDS</sequence>